<evidence type="ECO:0000313" key="1">
    <source>
        <dbReference type="EMBL" id="GFH56286.1"/>
    </source>
</evidence>
<gene>
    <name evidence="1" type="ORF">CTEN210_12762</name>
</gene>
<dbReference type="EMBL" id="BLLK01000051">
    <property type="protein sequence ID" value="GFH56286.1"/>
    <property type="molecule type" value="Genomic_DNA"/>
</dbReference>
<proteinExistence type="predicted"/>
<reference evidence="1 2" key="1">
    <citation type="journal article" date="2021" name="Sci. Rep.">
        <title>The genome of the diatom Chaetoceros tenuissimus carries an ancient integrated fragment of an extant virus.</title>
        <authorList>
            <person name="Hongo Y."/>
            <person name="Kimura K."/>
            <person name="Takaki Y."/>
            <person name="Yoshida Y."/>
            <person name="Baba S."/>
            <person name="Kobayashi G."/>
            <person name="Nagasaki K."/>
            <person name="Hano T."/>
            <person name="Tomaru Y."/>
        </authorList>
    </citation>
    <scope>NUCLEOTIDE SEQUENCE [LARGE SCALE GENOMIC DNA]</scope>
    <source>
        <strain evidence="1 2">NIES-3715</strain>
    </source>
</reference>
<comment type="caution">
    <text evidence="1">The sequence shown here is derived from an EMBL/GenBank/DDBJ whole genome shotgun (WGS) entry which is preliminary data.</text>
</comment>
<sequence length="225" mass="26092">MHQHFRAILRLNPNFGLEEVTDDSRALKLASSGEYLRSKKNKMKAIVLDDNFFTKSNTANFMVDMFEKLDSDIESRGFVEFFKHRVERGGCFKAQAFLLNVFINNEISISDFKIIQNGSKTIGIGLECQPREIVLFHYAVEMCRLHSLHEGEDLELLLHAIFPYRNNDWISEMITCHYDRNNGSPGYILEEVGHNGLVRIIFKYLVSQSAEETVSYYQLVEYKSM</sequence>
<organism evidence="1 2">
    <name type="scientific">Chaetoceros tenuissimus</name>
    <dbReference type="NCBI Taxonomy" id="426638"/>
    <lineage>
        <taxon>Eukaryota</taxon>
        <taxon>Sar</taxon>
        <taxon>Stramenopiles</taxon>
        <taxon>Ochrophyta</taxon>
        <taxon>Bacillariophyta</taxon>
        <taxon>Coscinodiscophyceae</taxon>
        <taxon>Chaetocerotophycidae</taxon>
        <taxon>Chaetocerotales</taxon>
        <taxon>Chaetocerotaceae</taxon>
        <taxon>Chaetoceros</taxon>
    </lineage>
</organism>
<name>A0AAD3D3X4_9STRA</name>
<accession>A0AAD3D3X4</accession>
<protein>
    <submittedName>
        <fullName evidence="1">Uncharacterized protein</fullName>
    </submittedName>
</protein>
<dbReference type="AlphaFoldDB" id="A0AAD3D3X4"/>
<dbReference type="Proteomes" id="UP001054902">
    <property type="component" value="Unassembled WGS sequence"/>
</dbReference>
<keyword evidence="2" id="KW-1185">Reference proteome</keyword>
<evidence type="ECO:0000313" key="2">
    <source>
        <dbReference type="Proteomes" id="UP001054902"/>
    </source>
</evidence>